<feature type="binding site" evidence="8">
    <location>
        <position position="62"/>
    </location>
    <ligand>
        <name>Zn(2+)</name>
        <dbReference type="ChEBI" id="CHEBI:29105"/>
        <label>1</label>
    </ligand>
</feature>
<dbReference type="Proteomes" id="UP000199427">
    <property type="component" value="Unassembled WGS sequence"/>
</dbReference>
<dbReference type="GO" id="GO:0046872">
    <property type="term" value="F:metal ion binding"/>
    <property type="evidence" value="ECO:0007669"/>
    <property type="project" value="UniProtKB-UniRule"/>
</dbReference>
<accession>A0A1H9EPX5</accession>
<comment type="similarity">
    <text evidence="1 6">Belongs to the peptidase M42 family.</text>
</comment>
<evidence type="ECO:0000256" key="3">
    <source>
        <dbReference type="ARBA" id="ARBA00022670"/>
    </source>
</evidence>
<proteinExistence type="inferred from homology"/>
<feature type="active site" description="Proton acceptor" evidence="7">
    <location>
        <position position="207"/>
    </location>
</feature>
<evidence type="ECO:0000256" key="8">
    <source>
        <dbReference type="PIRSR" id="PIRSR001123-2"/>
    </source>
</evidence>
<evidence type="ECO:0000256" key="7">
    <source>
        <dbReference type="PIRSR" id="PIRSR001123-1"/>
    </source>
</evidence>
<dbReference type="PIRSF" id="PIRSF001123">
    <property type="entry name" value="PepA_GA"/>
    <property type="match status" value="1"/>
</dbReference>
<dbReference type="GO" id="GO:0006508">
    <property type="term" value="P:proteolysis"/>
    <property type="evidence" value="ECO:0007669"/>
    <property type="project" value="UniProtKB-KW"/>
</dbReference>
<evidence type="ECO:0000256" key="2">
    <source>
        <dbReference type="ARBA" id="ARBA00022438"/>
    </source>
</evidence>
<dbReference type="Pfam" id="PF05343">
    <property type="entry name" value="Peptidase_M42"/>
    <property type="match status" value="1"/>
</dbReference>
<reference evidence="9 10" key="1">
    <citation type="submission" date="2016-10" db="EMBL/GenBank/DDBJ databases">
        <authorList>
            <person name="de Groot N.N."/>
        </authorList>
    </citation>
    <scope>NUCLEOTIDE SEQUENCE [LARGE SCALE GENOMIC DNA]</scope>
    <source>
        <strain evidence="9 10">DSM 21633</strain>
    </source>
</reference>
<feature type="binding site" evidence="8">
    <location>
        <position position="230"/>
    </location>
    <ligand>
        <name>Zn(2+)</name>
        <dbReference type="ChEBI" id="CHEBI:29105"/>
        <label>1</label>
    </ligand>
</feature>
<evidence type="ECO:0000256" key="1">
    <source>
        <dbReference type="ARBA" id="ARBA00006272"/>
    </source>
</evidence>
<dbReference type="InterPro" id="IPR008007">
    <property type="entry name" value="Peptidase_M42"/>
</dbReference>
<keyword evidence="2" id="KW-0031">Aminopeptidase</keyword>
<evidence type="ECO:0000256" key="4">
    <source>
        <dbReference type="ARBA" id="ARBA00022723"/>
    </source>
</evidence>
<organism evidence="9 10">
    <name type="scientific">Piscibacillus halophilus</name>
    <dbReference type="NCBI Taxonomy" id="571933"/>
    <lineage>
        <taxon>Bacteria</taxon>
        <taxon>Bacillati</taxon>
        <taxon>Bacillota</taxon>
        <taxon>Bacilli</taxon>
        <taxon>Bacillales</taxon>
        <taxon>Bacillaceae</taxon>
        <taxon>Piscibacillus</taxon>
    </lineage>
</organism>
<dbReference type="PANTHER" id="PTHR32481">
    <property type="entry name" value="AMINOPEPTIDASE"/>
    <property type="match status" value="1"/>
</dbReference>
<protein>
    <submittedName>
        <fullName evidence="9">Endoglucanase</fullName>
    </submittedName>
</protein>
<keyword evidence="3" id="KW-0645">Protease</keyword>
<dbReference type="SUPFAM" id="SSF101821">
    <property type="entry name" value="Aminopeptidase/glucanase lid domain"/>
    <property type="match status" value="1"/>
</dbReference>
<keyword evidence="4 8" id="KW-0479">Metal-binding</keyword>
<sequence length="353" mass="38646">MKKILEELTHIHGPCGFEEDVGKYIANRLKGTVDSIEVDGVGNLIVSKKGRQPGPKIVVAAHMDEVGFIVKKIEENGLLRFEKLGGHDDRILLSQRVQIKTSKGFQSGVIGTISAHMKKFDDPQKVRKHQQLYIDVGATSKKEIDSMGIKVGDSITWQPYIDQLTEHRIAGKAFDDRAGCAVLIQTLEELDSSNFCGEIVGVFSVQEEVGLRGARVASHQHNADVAIALDTTAVSDTTEEMMDQTLALGAGTGIKVLDFSLIANKKVKNHLVDIAEQQNINYQLEIFPGIGTDAGELSLAQQGVPTGVLSIPSRNAHSSIELIDLNDLDATKELLTEFVKKMKTSKDYKFNLK</sequence>
<dbReference type="SUPFAM" id="SSF53187">
    <property type="entry name" value="Zn-dependent exopeptidases"/>
    <property type="match status" value="1"/>
</dbReference>
<dbReference type="InterPro" id="IPR023367">
    <property type="entry name" value="Peptidase_M42_dom2"/>
</dbReference>
<dbReference type="Gene3D" id="3.40.630.10">
    <property type="entry name" value="Zn peptidases"/>
    <property type="match status" value="1"/>
</dbReference>
<gene>
    <name evidence="9" type="ORF">SAMN05216362_11013</name>
</gene>
<keyword evidence="5" id="KW-0378">Hydrolase</keyword>
<evidence type="ECO:0000256" key="5">
    <source>
        <dbReference type="ARBA" id="ARBA00022801"/>
    </source>
</evidence>
<dbReference type="GO" id="GO:0004177">
    <property type="term" value="F:aminopeptidase activity"/>
    <property type="evidence" value="ECO:0007669"/>
    <property type="project" value="UniProtKB-UniRule"/>
</dbReference>
<dbReference type="CDD" id="cd05656">
    <property type="entry name" value="M42_Frv"/>
    <property type="match status" value="1"/>
</dbReference>
<name>A0A1H9EPX5_9BACI</name>
<feature type="binding site" evidence="8">
    <location>
        <position position="208"/>
    </location>
    <ligand>
        <name>Zn(2+)</name>
        <dbReference type="ChEBI" id="CHEBI:29105"/>
        <label>2</label>
    </ligand>
</feature>
<keyword evidence="10" id="KW-1185">Reference proteome</keyword>
<dbReference type="Gene3D" id="2.40.30.40">
    <property type="entry name" value="Peptidase M42, domain 2"/>
    <property type="match status" value="1"/>
</dbReference>
<evidence type="ECO:0000256" key="6">
    <source>
        <dbReference type="PIRNR" id="PIRNR001123"/>
    </source>
</evidence>
<comment type="cofactor">
    <cofactor evidence="8">
        <name>a divalent metal cation</name>
        <dbReference type="ChEBI" id="CHEBI:60240"/>
    </cofactor>
    <text evidence="8">Binds 2 divalent metal cations per subunit.</text>
</comment>
<feature type="binding site" evidence="8">
    <location>
        <position position="175"/>
    </location>
    <ligand>
        <name>Zn(2+)</name>
        <dbReference type="ChEBI" id="CHEBI:29105"/>
        <label>2</label>
    </ligand>
</feature>
<feature type="binding site" evidence="8">
    <location>
        <position position="317"/>
    </location>
    <ligand>
        <name>Zn(2+)</name>
        <dbReference type="ChEBI" id="CHEBI:29105"/>
        <label>2</label>
    </ligand>
</feature>
<dbReference type="RefSeq" id="WP_091773231.1">
    <property type="nucleotide sequence ID" value="NZ_FOES01000010.1"/>
</dbReference>
<dbReference type="OrthoDB" id="9772053at2"/>
<evidence type="ECO:0000313" key="9">
    <source>
        <dbReference type="EMBL" id="SEQ27675.1"/>
    </source>
</evidence>
<evidence type="ECO:0000313" key="10">
    <source>
        <dbReference type="Proteomes" id="UP000199427"/>
    </source>
</evidence>
<feature type="binding site" evidence="8">
    <location>
        <position position="175"/>
    </location>
    <ligand>
        <name>Zn(2+)</name>
        <dbReference type="ChEBI" id="CHEBI:29105"/>
        <label>1</label>
    </ligand>
</feature>
<dbReference type="EMBL" id="FOES01000010">
    <property type="protein sequence ID" value="SEQ27675.1"/>
    <property type="molecule type" value="Genomic_DNA"/>
</dbReference>
<dbReference type="AlphaFoldDB" id="A0A1H9EPX5"/>
<dbReference type="PANTHER" id="PTHR32481:SF7">
    <property type="entry name" value="AMINOPEPTIDASE YHFE-RELATED"/>
    <property type="match status" value="1"/>
</dbReference>
<dbReference type="InterPro" id="IPR051464">
    <property type="entry name" value="Peptidase_M42_aminopept"/>
</dbReference>